<feature type="transmembrane region" description="Helical" evidence="2">
    <location>
        <begin position="349"/>
        <end position="374"/>
    </location>
</feature>
<dbReference type="SUPFAM" id="SSF103473">
    <property type="entry name" value="MFS general substrate transporter"/>
    <property type="match status" value="2"/>
</dbReference>
<feature type="transmembrane region" description="Helical" evidence="2">
    <location>
        <begin position="322"/>
        <end position="343"/>
    </location>
</feature>
<dbReference type="Pfam" id="PF07690">
    <property type="entry name" value="MFS_1"/>
    <property type="match status" value="1"/>
</dbReference>
<name>A0A642UPG5_DIURU</name>
<evidence type="ECO:0000313" key="4">
    <source>
        <dbReference type="Proteomes" id="UP000449547"/>
    </source>
</evidence>
<feature type="transmembrane region" description="Helical" evidence="2">
    <location>
        <begin position="112"/>
        <end position="138"/>
    </location>
</feature>
<gene>
    <name evidence="3" type="ORF">DIURU_002706</name>
</gene>
<evidence type="ECO:0000256" key="1">
    <source>
        <dbReference type="ARBA" id="ARBA00004141"/>
    </source>
</evidence>
<protein>
    <recommendedName>
        <fullName evidence="5">Major facilitator superfamily (MFS) profile domain-containing protein</fullName>
    </recommendedName>
</protein>
<keyword evidence="2" id="KW-0472">Membrane</keyword>
<dbReference type="OrthoDB" id="18110at2759"/>
<feature type="transmembrane region" description="Helical" evidence="2">
    <location>
        <begin position="150"/>
        <end position="169"/>
    </location>
</feature>
<feature type="transmembrane region" description="Helical" evidence="2">
    <location>
        <begin position="12"/>
        <end position="34"/>
    </location>
</feature>
<dbReference type="GO" id="GO:0022857">
    <property type="term" value="F:transmembrane transporter activity"/>
    <property type="evidence" value="ECO:0007669"/>
    <property type="project" value="InterPro"/>
</dbReference>
<comment type="caution">
    <text evidence="3">The sequence shown here is derived from an EMBL/GenBank/DDBJ whole genome shotgun (WGS) entry which is preliminary data.</text>
</comment>
<feature type="transmembrane region" description="Helical" evidence="2">
    <location>
        <begin position="87"/>
        <end position="106"/>
    </location>
</feature>
<dbReference type="Gene3D" id="1.20.1250.20">
    <property type="entry name" value="MFS general substrate transporter like domains"/>
    <property type="match status" value="2"/>
</dbReference>
<keyword evidence="2" id="KW-1133">Transmembrane helix</keyword>
<reference evidence="3 4" key="1">
    <citation type="submission" date="2019-07" db="EMBL/GenBank/DDBJ databases">
        <title>Genome assembly of two rare yeast pathogens: Diutina rugosa and Trichomonascus ciferrii.</title>
        <authorList>
            <person name="Mixao V."/>
            <person name="Saus E."/>
            <person name="Hansen A."/>
            <person name="Lass-Flor C."/>
            <person name="Gabaldon T."/>
        </authorList>
    </citation>
    <scope>NUCLEOTIDE SEQUENCE [LARGE SCALE GENOMIC DNA]</scope>
    <source>
        <strain evidence="3 4">CBS 613</strain>
    </source>
</reference>
<dbReference type="GeneID" id="54781357"/>
<feature type="transmembrane region" description="Helical" evidence="2">
    <location>
        <begin position="290"/>
        <end position="315"/>
    </location>
</feature>
<proteinExistence type="predicted"/>
<dbReference type="InterPro" id="IPR011701">
    <property type="entry name" value="MFS"/>
</dbReference>
<dbReference type="GO" id="GO:0016020">
    <property type="term" value="C:membrane"/>
    <property type="evidence" value="ECO:0007669"/>
    <property type="project" value="UniProtKB-SubCell"/>
</dbReference>
<organism evidence="3 4">
    <name type="scientific">Diutina rugosa</name>
    <name type="common">Yeast</name>
    <name type="synonym">Candida rugosa</name>
    <dbReference type="NCBI Taxonomy" id="5481"/>
    <lineage>
        <taxon>Eukaryota</taxon>
        <taxon>Fungi</taxon>
        <taxon>Dikarya</taxon>
        <taxon>Ascomycota</taxon>
        <taxon>Saccharomycotina</taxon>
        <taxon>Pichiomycetes</taxon>
        <taxon>Debaryomycetaceae</taxon>
        <taxon>Diutina</taxon>
    </lineage>
</organism>
<accession>A0A642UPG5</accession>
<dbReference type="VEuPathDB" id="FungiDB:DIURU_002706"/>
<dbReference type="RefSeq" id="XP_034012558.1">
    <property type="nucleotide sequence ID" value="XM_034155387.1"/>
</dbReference>
<comment type="subcellular location">
    <subcellularLocation>
        <location evidence="1">Membrane</location>
        <topology evidence="1">Multi-pass membrane protein</topology>
    </subcellularLocation>
</comment>
<dbReference type="EMBL" id="SWFT01000082">
    <property type="protein sequence ID" value="KAA8902810.1"/>
    <property type="molecule type" value="Genomic_DNA"/>
</dbReference>
<keyword evidence="2" id="KW-0812">Transmembrane</keyword>
<feature type="transmembrane region" description="Helical" evidence="2">
    <location>
        <begin position="424"/>
        <end position="445"/>
    </location>
</feature>
<feature type="transmembrane region" description="Helical" evidence="2">
    <location>
        <begin position="395"/>
        <end position="418"/>
    </location>
</feature>
<dbReference type="PANTHER" id="PTHR23524">
    <property type="entry name" value="TRANSPORTER, PUTATIVE (AFU_ORTHOLOGUE AFUA_8G04850)-RELATED"/>
    <property type="match status" value="1"/>
</dbReference>
<dbReference type="Proteomes" id="UP000449547">
    <property type="component" value="Unassembled WGS sequence"/>
</dbReference>
<feature type="transmembrane region" description="Helical" evidence="2">
    <location>
        <begin position="243"/>
        <end position="270"/>
    </location>
</feature>
<dbReference type="InterPro" id="IPR036259">
    <property type="entry name" value="MFS_trans_sf"/>
</dbReference>
<evidence type="ECO:0008006" key="5">
    <source>
        <dbReference type="Google" id="ProtNLM"/>
    </source>
</evidence>
<dbReference type="AlphaFoldDB" id="A0A642UPG5"/>
<sequence length="454" mass="47729">MLFDSVTSSVSAVSQPLSTVVFTSFAGIAIIVFLTSTQPFYLKLVAGIDPDTVGRTVGSLGTFDEVVAMAVAPYVGSLVDGGRQPRLIQVAGFALVAMALLAYSRWSHPWVVLYLVRGLFAAGITSVLTMSTVFLNHIASISGTGHSGKFAAVVGMSSGLGAIFAVSAFTTLPTRLSHWFDYAESKAVAVAYSVVAVWALASLVITAAIGPKSNPQPGHPELSYWQRVKRGYTASKGDRRAQLALLGGFVSRSASVANSVFIPLFVYKWYSDHGECRVDQPLDRFNCAQGFKFSAILTGVSQMVALISSPFWGYITDKLPPATVMGVCGGIGIAGSLGFVTLVSSPKSVAAFVMVSLLGCAQLGVIISSMSMLAKIGNQTSDFVQETQEAQVIGTLSGFYTFCGNMGILVISFVGGWLSDGLASAPFVVIGVFYLAMAVQAVMVAKRQPPPSIA</sequence>
<feature type="transmembrane region" description="Helical" evidence="2">
    <location>
        <begin position="189"/>
        <end position="209"/>
    </location>
</feature>
<evidence type="ECO:0000313" key="3">
    <source>
        <dbReference type="EMBL" id="KAA8902810.1"/>
    </source>
</evidence>
<dbReference type="OMA" id="SGLAICM"/>
<dbReference type="PANTHER" id="PTHR23524:SF1">
    <property type="entry name" value="MRH DOMAIN-CONTAINING PROTEIN-RELATED"/>
    <property type="match status" value="1"/>
</dbReference>
<keyword evidence="4" id="KW-1185">Reference proteome</keyword>
<evidence type="ECO:0000256" key="2">
    <source>
        <dbReference type="SAM" id="Phobius"/>
    </source>
</evidence>